<name>A0A5D9C0H9_9SPHN</name>
<gene>
    <name evidence="3" type="ORF">FYJ91_18080</name>
</gene>
<sequence>MGVPMARFAVFALPLLLVVALVMLINSWSDTPAVETTPPADLSAVVALPNGSVLTAPKGSVGRDMVDWLASDDDTERRFELGGREFDGRSIEPTMESKVRIERGVAILKANPNVSLEVIGYTAATADPAADLKLGQARADWIVNALHAGGIASSRLTAHSRGGADPIGDNKTPAGRAANERVAMILRHQH</sequence>
<protein>
    <submittedName>
        <fullName evidence="3">OmpA family protein</fullName>
    </submittedName>
</protein>
<dbReference type="PANTHER" id="PTHR30329:SF21">
    <property type="entry name" value="LIPOPROTEIN YIAD-RELATED"/>
    <property type="match status" value="1"/>
</dbReference>
<dbReference type="AlphaFoldDB" id="A0A5D9C0H9"/>
<dbReference type="GO" id="GO:0016020">
    <property type="term" value="C:membrane"/>
    <property type="evidence" value="ECO:0007669"/>
    <property type="project" value="UniProtKB-UniRule"/>
</dbReference>
<dbReference type="Proteomes" id="UP000322077">
    <property type="component" value="Unassembled WGS sequence"/>
</dbReference>
<proteinExistence type="predicted"/>
<keyword evidence="4" id="KW-1185">Reference proteome</keyword>
<dbReference type="PANTHER" id="PTHR30329">
    <property type="entry name" value="STATOR ELEMENT OF FLAGELLAR MOTOR COMPLEX"/>
    <property type="match status" value="1"/>
</dbReference>
<comment type="caution">
    <text evidence="3">The sequence shown here is derived from an EMBL/GenBank/DDBJ whole genome shotgun (WGS) entry which is preliminary data.</text>
</comment>
<reference evidence="3 4" key="1">
    <citation type="submission" date="2019-08" db="EMBL/GenBank/DDBJ databases">
        <authorList>
            <person name="Wang G."/>
            <person name="Xu Z."/>
        </authorList>
    </citation>
    <scope>NUCLEOTIDE SEQUENCE [LARGE SCALE GENOMIC DNA]</scope>
    <source>
        <strain evidence="3 4">ZX</strain>
    </source>
</reference>
<dbReference type="InterPro" id="IPR050330">
    <property type="entry name" value="Bact_OuterMem_StrucFunc"/>
</dbReference>
<organism evidence="3 4">
    <name type="scientific">Sphingomonas montanisoli</name>
    <dbReference type="NCBI Taxonomy" id="2606412"/>
    <lineage>
        <taxon>Bacteria</taxon>
        <taxon>Pseudomonadati</taxon>
        <taxon>Pseudomonadota</taxon>
        <taxon>Alphaproteobacteria</taxon>
        <taxon>Sphingomonadales</taxon>
        <taxon>Sphingomonadaceae</taxon>
        <taxon>Sphingomonas</taxon>
    </lineage>
</organism>
<accession>A0A5D9C0H9</accession>
<evidence type="ECO:0000313" key="4">
    <source>
        <dbReference type="Proteomes" id="UP000322077"/>
    </source>
</evidence>
<evidence type="ECO:0000259" key="2">
    <source>
        <dbReference type="PROSITE" id="PS51123"/>
    </source>
</evidence>
<dbReference type="PROSITE" id="PS51123">
    <property type="entry name" value="OMPA_2"/>
    <property type="match status" value="1"/>
</dbReference>
<keyword evidence="1" id="KW-0472">Membrane</keyword>
<dbReference type="EMBL" id="VTOU01000004">
    <property type="protein sequence ID" value="TZG25159.1"/>
    <property type="molecule type" value="Genomic_DNA"/>
</dbReference>
<dbReference type="InterPro" id="IPR036737">
    <property type="entry name" value="OmpA-like_sf"/>
</dbReference>
<evidence type="ECO:0000256" key="1">
    <source>
        <dbReference type="PROSITE-ProRule" id="PRU00473"/>
    </source>
</evidence>
<dbReference type="Pfam" id="PF00691">
    <property type="entry name" value="OmpA"/>
    <property type="match status" value="1"/>
</dbReference>
<dbReference type="Gene3D" id="3.30.1330.60">
    <property type="entry name" value="OmpA-like domain"/>
    <property type="match status" value="1"/>
</dbReference>
<evidence type="ECO:0000313" key="3">
    <source>
        <dbReference type="EMBL" id="TZG25159.1"/>
    </source>
</evidence>
<dbReference type="CDD" id="cd07185">
    <property type="entry name" value="OmpA_C-like"/>
    <property type="match status" value="1"/>
</dbReference>
<dbReference type="SUPFAM" id="SSF103088">
    <property type="entry name" value="OmpA-like"/>
    <property type="match status" value="1"/>
</dbReference>
<feature type="domain" description="OmpA-like" evidence="2">
    <location>
        <begin position="73"/>
        <end position="190"/>
    </location>
</feature>
<dbReference type="InterPro" id="IPR006665">
    <property type="entry name" value="OmpA-like"/>
</dbReference>